<dbReference type="OrthoDB" id="9895998at2"/>
<accession>A0A5B9W7L3</accession>
<keyword evidence="1" id="KW-0472">Membrane</keyword>
<dbReference type="AlphaFoldDB" id="A0A5B9W7L3"/>
<keyword evidence="1" id="KW-0812">Transmembrane</keyword>
<keyword evidence="1" id="KW-1133">Transmembrane helix</keyword>
<sequence length="128" mass="14148">MATTGTDSVEDLDRHWRLREEAWARKLGRLRLGAEPLAEQLARYRGATWALTIVPAAIAAFFVTLFAAFDRPDVGLVVAGLLFAPVVLGSWIGYARLRRRARGYLGELAAYHEERRRLAGGAEKATAP</sequence>
<keyword evidence="3" id="KW-1185">Reference proteome</keyword>
<dbReference type="KEGG" id="agv:OJF2_48980"/>
<evidence type="ECO:0000256" key="1">
    <source>
        <dbReference type="SAM" id="Phobius"/>
    </source>
</evidence>
<dbReference type="EMBL" id="CP042997">
    <property type="protein sequence ID" value="QEH36337.1"/>
    <property type="molecule type" value="Genomic_DNA"/>
</dbReference>
<organism evidence="2 3">
    <name type="scientific">Aquisphaera giovannonii</name>
    <dbReference type="NCBI Taxonomy" id="406548"/>
    <lineage>
        <taxon>Bacteria</taxon>
        <taxon>Pseudomonadati</taxon>
        <taxon>Planctomycetota</taxon>
        <taxon>Planctomycetia</taxon>
        <taxon>Isosphaerales</taxon>
        <taxon>Isosphaeraceae</taxon>
        <taxon>Aquisphaera</taxon>
    </lineage>
</organism>
<dbReference type="RefSeq" id="WP_148596031.1">
    <property type="nucleotide sequence ID" value="NZ_CP042997.1"/>
</dbReference>
<dbReference type="Proteomes" id="UP000324233">
    <property type="component" value="Chromosome"/>
</dbReference>
<evidence type="ECO:0000313" key="2">
    <source>
        <dbReference type="EMBL" id="QEH36337.1"/>
    </source>
</evidence>
<reference evidence="2 3" key="1">
    <citation type="submission" date="2019-08" db="EMBL/GenBank/DDBJ databases">
        <title>Deep-cultivation of Planctomycetes and their phenomic and genomic characterization uncovers novel biology.</title>
        <authorList>
            <person name="Wiegand S."/>
            <person name="Jogler M."/>
            <person name="Boedeker C."/>
            <person name="Pinto D."/>
            <person name="Vollmers J."/>
            <person name="Rivas-Marin E."/>
            <person name="Kohn T."/>
            <person name="Peeters S.H."/>
            <person name="Heuer A."/>
            <person name="Rast P."/>
            <person name="Oberbeckmann S."/>
            <person name="Bunk B."/>
            <person name="Jeske O."/>
            <person name="Meyerdierks A."/>
            <person name="Storesund J.E."/>
            <person name="Kallscheuer N."/>
            <person name="Luecker S."/>
            <person name="Lage O.M."/>
            <person name="Pohl T."/>
            <person name="Merkel B.J."/>
            <person name="Hornburger P."/>
            <person name="Mueller R.-W."/>
            <person name="Bruemmer F."/>
            <person name="Labrenz M."/>
            <person name="Spormann A.M."/>
            <person name="Op den Camp H."/>
            <person name="Overmann J."/>
            <person name="Amann R."/>
            <person name="Jetten M.S.M."/>
            <person name="Mascher T."/>
            <person name="Medema M.H."/>
            <person name="Devos D.P."/>
            <person name="Kaster A.-K."/>
            <person name="Ovreas L."/>
            <person name="Rohde M."/>
            <person name="Galperin M.Y."/>
            <person name="Jogler C."/>
        </authorList>
    </citation>
    <scope>NUCLEOTIDE SEQUENCE [LARGE SCALE GENOMIC DNA]</scope>
    <source>
        <strain evidence="2 3">OJF2</strain>
    </source>
</reference>
<name>A0A5B9W7L3_9BACT</name>
<gene>
    <name evidence="2" type="ORF">OJF2_48980</name>
</gene>
<evidence type="ECO:0000313" key="3">
    <source>
        <dbReference type="Proteomes" id="UP000324233"/>
    </source>
</evidence>
<protein>
    <submittedName>
        <fullName evidence="2">Uncharacterized protein</fullName>
    </submittedName>
</protein>
<feature type="transmembrane region" description="Helical" evidence="1">
    <location>
        <begin position="75"/>
        <end position="94"/>
    </location>
</feature>
<proteinExistence type="predicted"/>
<feature type="transmembrane region" description="Helical" evidence="1">
    <location>
        <begin position="49"/>
        <end position="69"/>
    </location>
</feature>